<name>A0A0E4FQX7_9BRAD</name>
<dbReference type="InterPro" id="IPR009100">
    <property type="entry name" value="AcylCoA_DH/oxidase_NM_dom_sf"/>
</dbReference>
<sequence length="106" mass="11131">MVTSIAKGRLAHSEPDYVARAEALAEAFAARAAEHDRTGSFPFENFRELSEAGLLSLTVPAVHGGAGAGARYAARVIGIIGKADPSTALVLSMHYINHLVMARSPT</sequence>
<organism evidence="2 3">
    <name type="scientific">Bradyrhizobium diazoefficiens</name>
    <dbReference type="NCBI Taxonomy" id="1355477"/>
    <lineage>
        <taxon>Bacteria</taxon>
        <taxon>Pseudomonadati</taxon>
        <taxon>Pseudomonadota</taxon>
        <taxon>Alphaproteobacteria</taxon>
        <taxon>Hyphomicrobiales</taxon>
        <taxon>Nitrobacteraceae</taxon>
        <taxon>Bradyrhizobium</taxon>
    </lineage>
</organism>
<evidence type="ECO:0000259" key="1">
    <source>
        <dbReference type="Pfam" id="PF02771"/>
    </source>
</evidence>
<dbReference type="Proteomes" id="UP000063308">
    <property type="component" value="Chromosome"/>
</dbReference>
<evidence type="ECO:0000313" key="2">
    <source>
        <dbReference type="EMBL" id="BAR54466.1"/>
    </source>
</evidence>
<dbReference type="AlphaFoldDB" id="A0A0E4FQX7"/>
<accession>A0A0E4FQX7</accession>
<evidence type="ECO:0000313" key="3">
    <source>
        <dbReference type="Proteomes" id="UP000063308"/>
    </source>
</evidence>
<dbReference type="Gene3D" id="1.10.540.10">
    <property type="entry name" value="Acyl-CoA dehydrogenase/oxidase, N-terminal domain"/>
    <property type="match status" value="1"/>
</dbReference>
<dbReference type="GO" id="GO:0003995">
    <property type="term" value="F:acyl-CoA dehydrogenase activity"/>
    <property type="evidence" value="ECO:0007669"/>
    <property type="project" value="TreeGrafter"/>
</dbReference>
<feature type="domain" description="Acyl-CoA dehydrogenase/oxidase N-terminal" evidence="1">
    <location>
        <begin position="23"/>
        <end position="94"/>
    </location>
</feature>
<dbReference type="SUPFAM" id="SSF56645">
    <property type="entry name" value="Acyl-CoA dehydrogenase NM domain-like"/>
    <property type="match status" value="1"/>
</dbReference>
<dbReference type="InterPro" id="IPR037069">
    <property type="entry name" value="AcylCoA_DH/ox_N_sf"/>
</dbReference>
<gene>
    <name evidence="2" type="ORF">NK6_1282</name>
</gene>
<dbReference type="EMBL" id="AP014685">
    <property type="protein sequence ID" value="BAR54466.1"/>
    <property type="molecule type" value="Genomic_DNA"/>
</dbReference>
<proteinExistence type="predicted"/>
<reference evidence="2 3" key="1">
    <citation type="submission" date="2014-11" db="EMBL/GenBank/DDBJ databases">
        <title>Symbiosis island explosion on the genome of extra-slow-growing strains of soybean bradyrhizobia with massive insertion sequences.</title>
        <authorList>
            <person name="Iida T."/>
            <person name="Minamisawa K."/>
        </authorList>
    </citation>
    <scope>NUCLEOTIDE SEQUENCE [LARGE SCALE GENOMIC DNA]</scope>
    <source>
        <strain evidence="2 3">NK6</strain>
    </source>
</reference>
<dbReference type="GO" id="GO:0050660">
    <property type="term" value="F:flavin adenine dinucleotide binding"/>
    <property type="evidence" value="ECO:0007669"/>
    <property type="project" value="InterPro"/>
</dbReference>
<dbReference type="InterPro" id="IPR013786">
    <property type="entry name" value="AcylCoA_DH/ox_N"/>
</dbReference>
<dbReference type="PANTHER" id="PTHR43884:SF12">
    <property type="entry name" value="ISOVALERYL-COA DEHYDROGENASE, MITOCHONDRIAL-RELATED"/>
    <property type="match status" value="1"/>
</dbReference>
<dbReference type="Pfam" id="PF02771">
    <property type="entry name" value="Acyl-CoA_dh_N"/>
    <property type="match status" value="1"/>
</dbReference>
<dbReference type="PANTHER" id="PTHR43884">
    <property type="entry name" value="ACYL-COA DEHYDROGENASE"/>
    <property type="match status" value="1"/>
</dbReference>
<protein>
    <submittedName>
        <fullName evidence="2">Acyl-CoA dehydrogenase</fullName>
    </submittedName>
</protein>